<proteinExistence type="predicted"/>
<keyword evidence="3" id="KW-1185">Reference proteome</keyword>
<gene>
    <name evidence="2" type="ORF">ElyMa_003219700</name>
</gene>
<sequence>MAEAQEHDEEIQALKTAITGLTLQSVQISNDGPKLLCDVSTGNPRPIVPKAFQRQVFETIHNLAHPGRKSTVKLVTQKFVWRGLKKQITQWTQECLERF</sequence>
<accession>A0AAV4J1L4</accession>
<dbReference type="Pfam" id="PF17921">
    <property type="entry name" value="Integrase_H2C2"/>
    <property type="match status" value="1"/>
</dbReference>
<organism evidence="2 3">
    <name type="scientific">Elysia marginata</name>
    <dbReference type="NCBI Taxonomy" id="1093978"/>
    <lineage>
        <taxon>Eukaryota</taxon>
        <taxon>Metazoa</taxon>
        <taxon>Spiralia</taxon>
        <taxon>Lophotrochozoa</taxon>
        <taxon>Mollusca</taxon>
        <taxon>Gastropoda</taxon>
        <taxon>Heterobranchia</taxon>
        <taxon>Euthyneura</taxon>
        <taxon>Panpulmonata</taxon>
        <taxon>Sacoglossa</taxon>
        <taxon>Placobranchoidea</taxon>
        <taxon>Plakobranchidae</taxon>
        <taxon>Elysia</taxon>
    </lineage>
</organism>
<protein>
    <submittedName>
        <fullName evidence="2">Pol polyprotein</fullName>
    </submittedName>
</protein>
<evidence type="ECO:0000313" key="3">
    <source>
        <dbReference type="Proteomes" id="UP000762676"/>
    </source>
</evidence>
<evidence type="ECO:0000259" key="1">
    <source>
        <dbReference type="Pfam" id="PF17921"/>
    </source>
</evidence>
<name>A0AAV4J1L4_9GAST</name>
<feature type="domain" description="Integrase zinc-binding" evidence="1">
    <location>
        <begin position="48"/>
        <end position="96"/>
    </location>
</feature>
<dbReference type="Proteomes" id="UP000762676">
    <property type="component" value="Unassembled WGS sequence"/>
</dbReference>
<comment type="caution">
    <text evidence="2">The sequence shown here is derived from an EMBL/GenBank/DDBJ whole genome shotgun (WGS) entry which is preliminary data.</text>
</comment>
<dbReference type="Gene3D" id="1.10.340.70">
    <property type="match status" value="1"/>
</dbReference>
<dbReference type="AlphaFoldDB" id="A0AAV4J1L4"/>
<dbReference type="EMBL" id="BMAT01006619">
    <property type="protein sequence ID" value="GFS16652.1"/>
    <property type="molecule type" value="Genomic_DNA"/>
</dbReference>
<dbReference type="InterPro" id="IPR041588">
    <property type="entry name" value="Integrase_H2C2"/>
</dbReference>
<evidence type="ECO:0000313" key="2">
    <source>
        <dbReference type="EMBL" id="GFS16652.1"/>
    </source>
</evidence>
<reference evidence="2 3" key="1">
    <citation type="journal article" date="2021" name="Elife">
        <title>Chloroplast acquisition without the gene transfer in kleptoplastic sea slugs, Plakobranchus ocellatus.</title>
        <authorList>
            <person name="Maeda T."/>
            <person name="Takahashi S."/>
            <person name="Yoshida T."/>
            <person name="Shimamura S."/>
            <person name="Takaki Y."/>
            <person name="Nagai Y."/>
            <person name="Toyoda A."/>
            <person name="Suzuki Y."/>
            <person name="Arimoto A."/>
            <person name="Ishii H."/>
            <person name="Satoh N."/>
            <person name="Nishiyama T."/>
            <person name="Hasebe M."/>
            <person name="Maruyama T."/>
            <person name="Minagawa J."/>
            <person name="Obokata J."/>
            <person name="Shigenobu S."/>
        </authorList>
    </citation>
    <scope>NUCLEOTIDE SEQUENCE [LARGE SCALE GENOMIC DNA]</scope>
</reference>